<reference evidence="1" key="1">
    <citation type="journal article" date="2014" name="Int. J. Syst. Evol. Microbiol.">
        <title>Complete genome sequence of Corynebacterium casei LMG S-19264T (=DSM 44701T), isolated from a smear-ripened cheese.</title>
        <authorList>
            <consortium name="US DOE Joint Genome Institute (JGI-PGF)"/>
            <person name="Walter F."/>
            <person name="Albersmeier A."/>
            <person name="Kalinowski J."/>
            <person name="Ruckert C."/>
        </authorList>
    </citation>
    <scope>NUCLEOTIDE SEQUENCE</scope>
    <source>
        <strain evidence="1">CGMCC 1.15290</strain>
    </source>
</reference>
<accession>A0A917MVX3</accession>
<protein>
    <submittedName>
        <fullName evidence="1">Uncharacterized protein</fullName>
    </submittedName>
</protein>
<proteinExistence type="predicted"/>
<comment type="caution">
    <text evidence="1">The sequence shown here is derived from an EMBL/GenBank/DDBJ whole genome shotgun (WGS) entry which is preliminary data.</text>
</comment>
<name>A0A917MVX3_9BACT</name>
<evidence type="ECO:0000313" key="1">
    <source>
        <dbReference type="EMBL" id="GGH66869.1"/>
    </source>
</evidence>
<dbReference type="Proteomes" id="UP000627292">
    <property type="component" value="Unassembled WGS sequence"/>
</dbReference>
<gene>
    <name evidence="1" type="ORF">GCM10011379_21490</name>
</gene>
<dbReference type="AlphaFoldDB" id="A0A917MVX3"/>
<organism evidence="1 2">
    <name type="scientific">Filimonas zeae</name>
    <dbReference type="NCBI Taxonomy" id="1737353"/>
    <lineage>
        <taxon>Bacteria</taxon>
        <taxon>Pseudomonadati</taxon>
        <taxon>Bacteroidota</taxon>
        <taxon>Chitinophagia</taxon>
        <taxon>Chitinophagales</taxon>
        <taxon>Chitinophagaceae</taxon>
        <taxon>Filimonas</taxon>
    </lineage>
</organism>
<sequence length="183" mass="20944">MAVFIVSCTSRVQDRIQMRDSVTPAPVHFSFERDSLDEVYSNNIIPEFEASYKHTFTIDTSFEFKDTAFFIRMEYLLDSTAKVVVPKKYLQLYGLEEYVVYASYCNLTIEKNGAPFFQKRMDKRMFYDALDVPKKAYAVIYAPHMSIDAGKATVCCSVSIPLTDIGEGVCVEVDLRNGEMEVR</sequence>
<keyword evidence="2" id="KW-1185">Reference proteome</keyword>
<dbReference type="EMBL" id="BMIB01000002">
    <property type="protein sequence ID" value="GGH66869.1"/>
    <property type="molecule type" value="Genomic_DNA"/>
</dbReference>
<reference evidence="1" key="2">
    <citation type="submission" date="2020-09" db="EMBL/GenBank/DDBJ databases">
        <authorList>
            <person name="Sun Q."/>
            <person name="Zhou Y."/>
        </authorList>
    </citation>
    <scope>NUCLEOTIDE SEQUENCE</scope>
    <source>
        <strain evidence="1">CGMCC 1.15290</strain>
    </source>
</reference>
<evidence type="ECO:0000313" key="2">
    <source>
        <dbReference type="Proteomes" id="UP000627292"/>
    </source>
</evidence>